<dbReference type="EMBL" id="QZCH01000001">
    <property type="protein sequence ID" value="RJG51280.1"/>
    <property type="molecule type" value="Genomic_DNA"/>
</dbReference>
<dbReference type="CDD" id="cd00552">
    <property type="entry name" value="RaiA"/>
    <property type="match status" value="1"/>
</dbReference>
<dbReference type="NCBIfam" id="TIGR00741">
    <property type="entry name" value="yfiA"/>
    <property type="match status" value="1"/>
</dbReference>
<sequence>MTVEITSKHVTITTPMREKVQARFDKLEKHQLPLIKPHFIITQEPKGFKIEGVIGVPNGKLFATANDADLYKAINALGQKLEKQLIKHIDKPEAKRHIKQAQAPEPSNDNEEAAA</sequence>
<name>A0A418YKC4_9GAMM</name>
<dbReference type="Gene3D" id="3.30.160.100">
    <property type="entry name" value="Ribosome hibernation promotion factor-like"/>
    <property type="match status" value="1"/>
</dbReference>
<accession>A0A418YKC4</accession>
<dbReference type="InterPro" id="IPR003489">
    <property type="entry name" value="RHF/RaiA"/>
</dbReference>
<protein>
    <submittedName>
        <fullName evidence="2">Ribosome-associated translation inhibitor RaiA</fullName>
    </submittedName>
</protein>
<keyword evidence="3" id="KW-1185">Reference proteome</keyword>
<dbReference type="InterPro" id="IPR036567">
    <property type="entry name" value="RHF-like"/>
</dbReference>
<dbReference type="OrthoDB" id="9795980at2"/>
<gene>
    <name evidence="2" type="primary">raiA</name>
    <name evidence="2" type="ORF">D1Z90_00660</name>
</gene>
<dbReference type="Proteomes" id="UP000283255">
    <property type="component" value="Unassembled WGS sequence"/>
</dbReference>
<dbReference type="RefSeq" id="WP_119908827.1">
    <property type="nucleotide sequence ID" value="NZ_QZCH01000001.1"/>
</dbReference>
<reference evidence="2 3" key="1">
    <citation type="submission" date="2018-09" db="EMBL/GenBank/DDBJ databases">
        <authorList>
            <person name="Wang F."/>
        </authorList>
    </citation>
    <scope>NUCLEOTIDE SEQUENCE [LARGE SCALE GENOMIC DNA]</scope>
    <source>
        <strain evidence="2 3">PLHSC7-2</strain>
    </source>
</reference>
<comment type="caution">
    <text evidence="2">The sequence shown here is derived from an EMBL/GenBank/DDBJ whole genome shotgun (WGS) entry which is preliminary data.</text>
</comment>
<organism evidence="2 3">
    <name type="scientific">Motilimonas pumila</name>
    <dbReference type="NCBI Taxonomy" id="2303987"/>
    <lineage>
        <taxon>Bacteria</taxon>
        <taxon>Pseudomonadati</taxon>
        <taxon>Pseudomonadota</taxon>
        <taxon>Gammaproteobacteria</taxon>
        <taxon>Alteromonadales</taxon>
        <taxon>Alteromonadales genera incertae sedis</taxon>
        <taxon>Motilimonas</taxon>
    </lineage>
</organism>
<evidence type="ECO:0000313" key="2">
    <source>
        <dbReference type="EMBL" id="RJG51280.1"/>
    </source>
</evidence>
<evidence type="ECO:0000256" key="1">
    <source>
        <dbReference type="SAM" id="MobiDB-lite"/>
    </source>
</evidence>
<dbReference type="Pfam" id="PF02482">
    <property type="entry name" value="Ribosomal_S30AE"/>
    <property type="match status" value="1"/>
</dbReference>
<dbReference type="SUPFAM" id="SSF69754">
    <property type="entry name" value="Ribosome binding protein Y (YfiA homologue)"/>
    <property type="match status" value="1"/>
</dbReference>
<proteinExistence type="predicted"/>
<reference evidence="2 3" key="2">
    <citation type="submission" date="2019-01" db="EMBL/GenBank/DDBJ databases">
        <title>Motilimonas pumilus sp. nov., isolated from the gut of sea cucumber (Apostichopus japonicus).</title>
        <authorList>
            <person name="Wang F.-Q."/>
            <person name="Ren L.-H."/>
            <person name="Lin Y.-W."/>
            <person name="Sun G.-H."/>
            <person name="Du Z.-J."/>
            <person name="Zhao J.-X."/>
            <person name="Liu X.-J."/>
            <person name="Liu L.-J."/>
        </authorList>
    </citation>
    <scope>NUCLEOTIDE SEQUENCE [LARGE SCALE GENOMIC DNA]</scope>
    <source>
        <strain evidence="2 3">PLHSC7-2</strain>
    </source>
</reference>
<feature type="region of interest" description="Disordered" evidence="1">
    <location>
        <begin position="92"/>
        <end position="115"/>
    </location>
</feature>
<dbReference type="AlphaFoldDB" id="A0A418YKC4"/>
<evidence type="ECO:0000313" key="3">
    <source>
        <dbReference type="Proteomes" id="UP000283255"/>
    </source>
</evidence>